<name>A0A124BRU1_9DEIO</name>
<dbReference type="InterPro" id="IPR006597">
    <property type="entry name" value="Sel1-like"/>
</dbReference>
<accession>A0A124BRU1</accession>
<evidence type="ECO:0000313" key="2">
    <source>
        <dbReference type="Proteomes" id="UP000056209"/>
    </source>
</evidence>
<sequence length="791" mass="87211">MKLLTLGGLRVDGATYRREKPLLLLAYLLLEGPQPRRRLADLFWPDAANPMNSLAQNLIRLRPLGAITETDQRVEAHLPCDAADFRAHHRAARWTEATTTYTGEFLEGLRLDLTPDLEEWLLDTRDTLASEARAAHLTLAEHHHARAEPTPAHAHAERAYRTPGAPPCPPEDLTRLWHLLGSTDHPLTLHLRRDADDLGLRLPTPTPPTPDHTLIGRHAELSTLTGLPTGSVAWISGPPGIGKTTLLRALTRHGWRLLSARGGLPLATLEPLSPHPLSSTADALNLLRDTRLKLAIDDWEDCDDTTRAALTLAARQTPGATIAITARHPPTIPTPHHLPLHSLTEHDLQNHPGAHAATGGHPTLLGAYLNGTPPDRTLDAHLRHLGDDHRRLFLALAAQDTPNLSATRAALNLSAATLAGTLDTLTREGLTTPDGSIRASTPARHLLDTHPLDTTLTHLHLARHHPHDTAWPHWLAARDLWEDHDHTPCAAAAHWHADQEMKRGYPAKAAKTLEVAPQTDEVKLLRGWALIYSGEYQSALDCLKKVPDSAEEQVARASVLFRTGENEQAYQLARPLRQGNSEVNAHATFVLGLLHRHREEYEQARQNFRRSAHLWYLRGNLFEEVQSLSLAASADCRMKQSEPDDAFAPILVRAQGHPAAEGFVLINYAVELEHAGQHTQVVDLLQRAAEHMGESGNLNGVAIAANNLGLRYHLDGNTHLAKRWYRKSIDLTFRTGDIRLLGLALSNLSELEVDLVGLEDALMLLNESGQSATVELIRRNLAENVKAIRVS</sequence>
<evidence type="ECO:0000313" key="1">
    <source>
        <dbReference type="EMBL" id="GAQ22212.1"/>
    </source>
</evidence>
<dbReference type="SMART" id="SM00671">
    <property type="entry name" value="SEL1"/>
    <property type="match status" value="2"/>
</dbReference>
<gene>
    <name evidence="1" type="ORF">DEIGR_102239</name>
</gene>
<dbReference type="SUPFAM" id="SSF52540">
    <property type="entry name" value="P-loop containing nucleoside triphosphate hydrolases"/>
    <property type="match status" value="1"/>
</dbReference>
<keyword evidence="2" id="KW-1185">Reference proteome</keyword>
<dbReference type="AlphaFoldDB" id="A0A124BRU1"/>
<dbReference type="OrthoDB" id="62575at2"/>
<proteinExistence type="predicted"/>
<reference evidence="2" key="1">
    <citation type="submission" date="2015-11" db="EMBL/GenBank/DDBJ databases">
        <title>Draft Genome Sequence of the Radioresistant Bacterium Deinococcus grandis, Isolated from Freshwater Fish in Japan.</title>
        <authorList>
            <person name="Satoh K."/>
            <person name="Onodera T."/>
            <person name="Omoso K."/>
            <person name="Takeda-Yano K."/>
            <person name="Katayama T."/>
            <person name="Oono Y."/>
            <person name="Narumi I."/>
        </authorList>
    </citation>
    <scope>NUCLEOTIDE SEQUENCE [LARGE SCALE GENOMIC DNA]</scope>
    <source>
        <strain evidence="2">ATCC 43672</strain>
    </source>
</reference>
<dbReference type="RefSeq" id="WP_058977212.1">
    <property type="nucleotide sequence ID" value="NZ_BCMS01000001.1"/>
</dbReference>
<comment type="caution">
    <text evidence="1">The sequence shown here is derived from an EMBL/GenBank/DDBJ whole genome shotgun (WGS) entry which is preliminary data.</text>
</comment>
<dbReference type="EMBL" id="BCMS01000001">
    <property type="protein sequence ID" value="GAQ22212.1"/>
    <property type="molecule type" value="Genomic_DNA"/>
</dbReference>
<dbReference type="InterPro" id="IPR011990">
    <property type="entry name" value="TPR-like_helical_dom_sf"/>
</dbReference>
<dbReference type="InterPro" id="IPR027417">
    <property type="entry name" value="P-loop_NTPase"/>
</dbReference>
<dbReference type="Proteomes" id="UP000056209">
    <property type="component" value="Unassembled WGS sequence"/>
</dbReference>
<dbReference type="SUPFAM" id="SSF48452">
    <property type="entry name" value="TPR-like"/>
    <property type="match status" value="1"/>
</dbReference>
<dbReference type="Gene3D" id="1.25.40.10">
    <property type="entry name" value="Tetratricopeptide repeat domain"/>
    <property type="match status" value="2"/>
</dbReference>
<organism evidence="1 2">
    <name type="scientific">Deinococcus grandis</name>
    <dbReference type="NCBI Taxonomy" id="57498"/>
    <lineage>
        <taxon>Bacteria</taxon>
        <taxon>Thermotogati</taxon>
        <taxon>Deinococcota</taxon>
        <taxon>Deinococci</taxon>
        <taxon>Deinococcales</taxon>
        <taxon>Deinococcaceae</taxon>
        <taxon>Deinococcus</taxon>
    </lineage>
</organism>
<protein>
    <submittedName>
        <fullName evidence="1">Transcriptional regulator, SARP family</fullName>
    </submittedName>
</protein>